<dbReference type="GO" id="GO:0002162">
    <property type="term" value="F:dystroglycan binding"/>
    <property type="evidence" value="ECO:0007669"/>
    <property type="project" value="UniProtKB-ARBA"/>
</dbReference>
<feature type="region of interest" description="Disordered" evidence="21">
    <location>
        <begin position="244"/>
        <end position="296"/>
    </location>
</feature>
<evidence type="ECO:0000313" key="23">
    <source>
        <dbReference type="Ensembl" id="ENSRROP00000012860.1"/>
    </source>
</evidence>
<dbReference type="Gene3D" id="1.25.10.10">
    <property type="entry name" value="Leucine-rich Repeat Variant"/>
    <property type="match status" value="4"/>
</dbReference>
<sequence>MEPRSMEYFCAQVQQKDVGGRLQVGQELLLYLGAPGAIPDLEEDLGRLGKTVDALTDWVGSSNYRVSLMGLEILSAFVDKLSTRFKSYVAMVIVALIDRMGDAKDKVRDEAQTLILKLMDQVAPPMYIWEQLASGFKHKNFRSREGVCLCLIETLNIFGAQPLVISKLVPHLCILFGDSNSQVRDAAILAVVEIYRHVGEKVRMDLYKRGIPPARLEMIFAKFDEVQSSGGMILSVCKDKSFDDEESVDGNRPSSAASAFKVPAPKTSGNPVNSARKPGSAGGPKVGAGASKEGGAGAVDEDDFIKAFTDVPSVQIYSSRELEETLNKIREILSDDKHDWDQRANALKKIRSLLVAGAAQYDCFFQHLRLLDGALKLSAKDLRSQVVREACITVAHLSTVLGNKFDHGAEAIVPTLFNLVPNSAKVMATSGCAAIRFIIRHTHVPRLIPLITSNCTSKSVPVRRRSFEFLDLLLQEWQTHSLERHAAVLVETIKKGIHDADAEARVEARKTYMGLRNHFPGEAETLYNSLEPSYQKSLQTYLKSSGSVASLPQSDRSSSSSQESLNRPFSSKWSTANPSTVAGRVSAGSSKASSLPGSLQRSRSDIDVNAAAGAKAHHAAGQSVRNGRLGAGALNPGSYASLGTASEDGKNYIFCRVRAKLSAPLAGMGNAKTDSRGRSRTKMVSQSQPGSRSGSPGRVLTTTALSTVSSGVQRVLVNSASAQKRSKIPRSQGCSREASPSRLSVARSSRIPRPSVSQGCSREASRESSRDTSPVRSFQPLGPGYGISQSSRLSSSVSAMRVLNTGSDVEEAVADALLLGDIRTKKKPARRRYESYGMHSDDDANSDASSACSERSYSSRNGSIPTYMRQTEDVAEVLNRCASSNWSERKEGLLGLQNLLKNQRTLSRVELKRLCEIFTRMFADPHGKVFSMFLETLVDFIQVHKDDLQDWLFVLLTQLLKKMGADLLGSVQAKVQKALDVTRESFPNDLQFNILMRFTVDQTQTPSLKVKVAILKYIETLAKQMDPGDFINSSETRLAVSRVITWTTEPKSSDVRKAAQSVLISLFELNTPEFTMLLGALPKTFQDGATKLLHNHLRNTGNGTQSSMGSPLTRPAPRSPANWSSPLTSPTNTSQNTLSPSAFDYDTENMNSEDIYSSLRGVTEAIQNFSFRSQEDMNEPLKRDSKKDDGDSMCGGPGMSDPRAGGDATDSSQTALDNKASLLHSVPTHSSPRSRDYNPYNYSDSISPFNKSALKEAMFDDDADQFPDDLSLDHSDLVAELLKELSNHNERVEERKIALYELMKLTQEESFSVWDEHFKTILLLLLETLGDKEPTIRALALKVLREILRHQPARFKNYAELTVMKTLEAHKDPHKEVVRSAEEAASVLATSISPEQCIKVLCPIIQTADYPINLAAIKMQTKVIERVSKETLNLLLPEIMPGLIQGYDNSESSVRKACVFCLVAVHAVIGDELKPHLSQLTGSKMKLLNLYIKRAQTGSGGADPTTDVSGQS</sequence>
<dbReference type="GO" id="GO:0005881">
    <property type="term" value="C:cytoplasmic microtubule"/>
    <property type="evidence" value="ECO:0007669"/>
    <property type="project" value="TreeGrafter"/>
</dbReference>
<dbReference type="GO" id="GO:0007020">
    <property type="term" value="P:microtubule nucleation"/>
    <property type="evidence" value="ECO:0007669"/>
    <property type="project" value="UniProtKB-ARBA"/>
</dbReference>
<dbReference type="InterPro" id="IPR034085">
    <property type="entry name" value="TOG"/>
</dbReference>
<organism evidence="23 24">
    <name type="scientific">Rhinopithecus roxellana</name>
    <name type="common">Golden snub-nosed monkey</name>
    <name type="synonym">Pygathrix roxellana</name>
    <dbReference type="NCBI Taxonomy" id="61622"/>
    <lineage>
        <taxon>Eukaryota</taxon>
        <taxon>Metazoa</taxon>
        <taxon>Chordata</taxon>
        <taxon>Craniata</taxon>
        <taxon>Vertebrata</taxon>
        <taxon>Euteleostomi</taxon>
        <taxon>Mammalia</taxon>
        <taxon>Eutheria</taxon>
        <taxon>Euarchontoglires</taxon>
        <taxon>Primates</taxon>
        <taxon>Haplorrhini</taxon>
        <taxon>Catarrhini</taxon>
        <taxon>Cercopithecidae</taxon>
        <taxon>Colobinae</taxon>
        <taxon>Rhinopithecus</taxon>
    </lineage>
</organism>
<feature type="compositionally biased region" description="Polar residues" evidence="21">
    <location>
        <begin position="1121"/>
        <end position="1140"/>
    </location>
</feature>
<evidence type="ECO:0000313" key="24">
    <source>
        <dbReference type="Proteomes" id="UP000233200"/>
    </source>
</evidence>
<evidence type="ECO:0000256" key="9">
    <source>
        <dbReference type="ARBA" id="ARBA00022701"/>
    </source>
</evidence>
<dbReference type="GO" id="GO:0040001">
    <property type="term" value="P:establishment of mitotic spindle localization"/>
    <property type="evidence" value="ECO:0007669"/>
    <property type="project" value="TreeGrafter"/>
</dbReference>
<dbReference type="GO" id="GO:0005794">
    <property type="term" value="C:Golgi apparatus"/>
    <property type="evidence" value="ECO:0007669"/>
    <property type="project" value="UniProtKB-SubCell"/>
</dbReference>
<dbReference type="GO" id="GO:0007030">
    <property type="term" value="P:Golgi organization"/>
    <property type="evidence" value="ECO:0007669"/>
    <property type="project" value="UniProtKB-ARBA"/>
</dbReference>
<feature type="region of interest" description="Disordered" evidence="21">
    <location>
        <begin position="720"/>
        <end position="790"/>
    </location>
</feature>
<keyword evidence="9" id="KW-0493">Microtubule</keyword>
<keyword evidence="15" id="KW-0131">Cell cycle</keyword>
<gene>
    <name evidence="23" type="primary">CLASP2</name>
</gene>
<name>A0A2K6P8K9_RHIRO</name>
<keyword evidence="16" id="KW-0137">Centromere</keyword>
<evidence type="ECO:0000256" key="11">
    <source>
        <dbReference type="ARBA" id="ARBA00022776"/>
    </source>
</evidence>
<feature type="repeat" description="HEAT" evidence="20">
    <location>
        <begin position="168"/>
        <end position="206"/>
    </location>
</feature>
<keyword evidence="7" id="KW-0963">Cytoplasm</keyword>
<keyword evidence="14" id="KW-0206">Cytoskeleton</keyword>
<feature type="region of interest" description="Disordered" evidence="21">
    <location>
        <begin position="1096"/>
        <end position="1146"/>
    </location>
</feature>
<dbReference type="GO" id="GO:0010458">
    <property type="term" value="P:exit from mitosis"/>
    <property type="evidence" value="ECO:0007669"/>
    <property type="project" value="UniProtKB-ARBA"/>
</dbReference>
<dbReference type="GO" id="GO:0007026">
    <property type="term" value="P:negative regulation of microtubule depolymerization"/>
    <property type="evidence" value="ECO:0007669"/>
    <property type="project" value="UniProtKB-ARBA"/>
</dbReference>
<dbReference type="GO" id="GO:1903690">
    <property type="term" value="P:negative regulation of wound healing, spreading of epidermal cells"/>
    <property type="evidence" value="ECO:0007669"/>
    <property type="project" value="UniProtKB-ARBA"/>
</dbReference>
<dbReference type="PROSITE" id="PS50077">
    <property type="entry name" value="HEAT_REPEAT"/>
    <property type="match status" value="1"/>
</dbReference>
<evidence type="ECO:0000256" key="10">
    <source>
        <dbReference type="ARBA" id="ARBA00022737"/>
    </source>
</evidence>
<dbReference type="InterPro" id="IPR057546">
    <property type="entry name" value="HEAT_GCN1"/>
</dbReference>
<dbReference type="Pfam" id="PF12348">
    <property type="entry name" value="CLASP_N"/>
    <property type="match status" value="1"/>
</dbReference>
<evidence type="ECO:0000256" key="19">
    <source>
        <dbReference type="ARBA" id="ARBA00083433"/>
    </source>
</evidence>
<comment type="function">
    <text evidence="17">Microtubule plus-end tracking protein that promotes the stabilization of dynamic microtubules. Involved in the nucleation of noncentrosomal microtubules originating from the trans-Golgi network (TGN). Required for the polarization of the cytoplasmic microtubule arrays in migrating cells towards the leading edge of the cell. May act at the cell cortex to enhance the frequency of rescue of depolymerizing microtubules by attaching their plus-ends to cortical platforms composed of ERC1 and PHLDB2. This cortical microtubule stabilizing activity is regulated at least in part by phosphatidylinositol 3-kinase signaling. Also performs a similar stabilizing function at the kinetochore which is essential for the bipolar alignment of chromosomes on the mitotic spindle.</text>
</comment>
<dbReference type="GO" id="GO:0030010">
    <property type="term" value="P:establishment of cell polarity"/>
    <property type="evidence" value="ECO:0007669"/>
    <property type="project" value="UniProtKB-ARBA"/>
</dbReference>
<dbReference type="Ensembl" id="ENSRROT00000036982.1">
    <property type="protein sequence ID" value="ENSRROP00000012860.1"/>
    <property type="gene ID" value="ENSRROG00000030491.1"/>
</dbReference>
<dbReference type="FunFam" id="1.25.10.10:FF:000031">
    <property type="entry name" value="CLIP-associating protein 1 isoform 2"/>
    <property type="match status" value="1"/>
</dbReference>
<dbReference type="GeneTree" id="ENSGT00940000155574"/>
<dbReference type="SUPFAM" id="SSF48371">
    <property type="entry name" value="ARM repeat"/>
    <property type="match status" value="2"/>
</dbReference>
<dbReference type="InterPro" id="IPR011989">
    <property type="entry name" value="ARM-like"/>
</dbReference>
<evidence type="ECO:0000256" key="6">
    <source>
        <dbReference type="ARBA" id="ARBA00022454"/>
    </source>
</evidence>
<dbReference type="OMA" id="VCSDDKH"/>
<dbReference type="GO" id="GO:0045921">
    <property type="term" value="P:positive regulation of exocytosis"/>
    <property type="evidence" value="ECO:0007669"/>
    <property type="project" value="UniProtKB-ARBA"/>
</dbReference>
<evidence type="ECO:0000256" key="1">
    <source>
        <dbReference type="ARBA" id="ARBA00004186"/>
    </source>
</evidence>
<dbReference type="FunFam" id="1.25.10.10:FF:000001">
    <property type="entry name" value="CLIP-associating protein 1 isoform 2"/>
    <property type="match status" value="1"/>
</dbReference>
<evidence type="ECO:0000256" key="15">
    <source>
        <dbReference type="ARBA" id="ARBA00023306"/>
    </source>
</evidence>
<evidence type="ECO:0000256" key="7">
    <source>
        <dbReference type="ARBA" id="ARBA00022490"/>
    </source>
</evidence>
<dbReference type="GO" id="GO:0034453">
    <property type="term" value="P:microtubule anchoring"/>
    <property type="evidence" value="ECO:0007669"/>
    <property type="project" value="UniProtKB-ARBA"/>
</dbReference>
<keyword evidence="11" id="KW-0498">Mitosis</keyword>
<evidence type="ECO:0000256" key="20">
    <source>
        <dbReference type="PROSITE-ProRule" id="PRU00103"/>
    </source>
</evidence>
<feature type="compositionally biased region" description="Low complexity" evidence="21">
    <location>
        <begin position="685"/>
        <end position="699"/>
    </location>
</feature>
<keyword evidence="10" id="KW-0677">Repeat</keyword>
<evidence type="ECO:0000256" key="3">
    <source>
        <dbReference type="ARBA" id="ARBA00004601"/>
    </source>
</evidence>
<dbReference type="Proteomes" id="UP000233200">
    <property type="component" value="Unplaced"/>
</dbReference>
<dbReference type="GO" id="GO:0006903">
    <property type="term" value="P:vesicle targeting"/>
    <property type="evidence" value="ECO:0007669"/>
    <property type="project" value="UniProtKB-ARBA"/>
</dbReference>
<evidence type="ECO:0000256" key="8">
    <source>
        <dbReference type="ARBA" id="ARBA00022618"/>
    </source>
</evidence>
<feature type="compositionally biased region" description="Basic and acidic residues" evidence="21">
    <location>
        <begin position="831"/>
        <end position="842"/>
    </location>
</feature>
<accession>A0A2K6P8K9</accession>
<feature type="region of interest" description="Disordered" evidence="21">
    <location>
        <begin position="666"/>
        <end position="699"/>
    </location>
</feature>
<evidence type="ECO:0000256" key="16">
    <source>
        <dbReference type="ARBA" id="ARBA00023328"/>
    </source>
</evidence>
<dbReference type="Pfam" id="PF21041">
    <property type="entry name" value="XMAP215_CLASP_TOG"/>
    <property type="match status" value="1"/>
</dbReference>
<proteinExistence type="inferred from homology"/>
<dbReference type="GO" id="GO:0010634">
    <property type="term" value="P:positive regulation of epithelial cell migration"/>
    <property type="evidence" value="ECO:0007669"/>
    <property type="project" value="UniProtKB-ARBA"/>
</dbReference>
<dbReference type="GO" id="GO:0051301">
    <property type="term" value="P:cell division"/>
    <property type="evidence" value="ECO:0007669"/>
    <property type="project" value="UniProtKB-KW"/>
</dbReference>
<feature type="domain" description="TOG" evidence="22">
    <location>
        <begin position="7"/>
        <end position="232"/>
    </location>
</feature>
<evidence type="ECO:0000256" key="21">
    <source>
        <dbReference type="SAM" id="MobiDB-lite"/>
    </source>
</evidence>
<feature type="domain" description="TOG" evidence="22">
    <location>
        <begin position="866"/>
        <end position="1103"/>
    </location>
</feature>
<feature type="region of interest" description="Disordered" evidence="21">
    <location>
        <begin position="548"/>
        <end position="602"/>
    </location>
</feature>
<dbReference type="Pfam" id="PF23271">
    <property type="entry name" value="HEAT_GCN1"/>
    <property type="match status" value="1"/>
</dbReference>
<keyword evidence="12" id="KW-0995">Kinetochore</keyword>
<evidence type="ECO:0000256" key="4">
    <source>
        <dbReference type="ARBA" id="ARBA00004629"/>
    </source>
</evidence>
<comment type="subcellular location">
    <subcellularLocation>
        <location evidence="4">Chromosome</location>
        <location evidence="4">Centromere</location>
        <location evidence="4">Kinetochore</location>
    </subcellularLocation>
    <subcellularLocation>
        <location evidence="2">Cytoplasm</location>
        <location evidence="2">Cytoskeleton</location>
        <location evidence="2">Microtubule organizing center</location>
        <location evidence="2">Centrosome</location>
    </subcellularLocation>
    <subcellularLocation>
        <location evidence="1">Cytoplasm</location>
        <location evidence="1">Cytoskeleton</location>
        <location evidence="1">Spindle</location>
    </subcellularLocation>
    <subcellularLocation>
        <location evidence="3">Golgi apparatus</location>
        <location evidence="3">trans-Golgi network</location>
    </subcellularLocation>
</comment>
<evidence type="ECO:0000259" key="22">
    <source>
        <dbReference type="SMART" id="SM01349"/>
    </source>
</evidence>
<feature type="region of interest" description="Disordered" evidence="21">
    <location>
        <begin position="831"/>
        <end position="864"/>
    </location>
</feature>
<evidence type="ECO:0000256" key="17">
    <source>
        <dbReference type="ARBA" id="ARBA00055763"/>
    </source>
</evidence>
<keyword evidence="24" id="KW-1185">Reference proteome</keyword>
<protein>
    <recommendedName>
        <fullName evidence="18">CLIP-associating protein 1</fullName>
    </recommendedName>
    <alternativeName>
        <fullName evidence="19">Cytoplasmic linker-associated protein 1</fullName>
    </alternativeName>
</protein>
<keyword evidence="8" id="KW-0132">Cell division</keyword>
<dbReference type="GO" id="GO:0071711">
    <property type="term" value="P:basement membrane organization"/>
    <property type="evidence" value="ECO:0007669"/>
    <property type="project" value="UniProtKB-ARBA"/>
</dbReference>
<feature type="domain" description="TOG" evidence="22">
    <location>
        <begin position="1269"/>
        <end position="1505"/>
    </location>
</feature>
<dbReference type="FunFam" id="1.25.10.10:FF:000005">
    <property type="entry name" value="CLIP-associating protein 1 isoform 2"/>
    <property type="match status" value="1"/>
</dbReference>
<feature type="compositionally biased region" description="Polar residues" evidence="21">
    <location>
        <begin position="569"/>
        <end position="580"/>
    </location>
</feature>
<dbReference type="GO" id="GO:0090091">
    <property type="term" value="P:positive regulation of extracellular matrix disassembly"/>
    <property type="evidence" value="ECO:0007669"/>
    <property type="project" value="UniProtKB-ARBA"/>
</dbReference>
<feature type="compositionally biased region" description="Low complexity" evidence="21">
    <location>
        <begin position="550"/>
        <end position="568"/>
    </location>
</feature>
<keyword evidence="13" id="KW-0333">Golgi apparatus</keyword>
<reference evidence="23" key="1">
    <citation type="submission" date="2025-08" db="UniProtKB">
        <authorList>
            <consortium name="Ensembl"/>
        </authorList>
    </citation>
    <scope>IDENTIFICATION</scope>
</reference>
<dbReference type="InterPro" id="IPR048491">
    <property type="entry name" value="XMAP215_CLASP_TOG"/>
</dbReference>
<dbReference type="PANTHER" id="PTHR21567:SF30">
    <property type="entry name" value="CLIP-ASSOCIATING PROTEIN 2"/>
    <property type="match status" value="1"/>
</dbReference>
<reference evidence="23" key="2">
    <citation type="submission" date="2025-09" db="UniProtKB">
        <authorList>
            <consortium name="Ensembl"/>
        </authorList>
    </citation>
    <scope>IDENTIFICATION</scope>
</reference>
<feature type="compositionally biased region" description="Gly residues" evidence="21">
    <location>
        <begin position="280"/>
        <end position="296"/>
    </location>
</feature>
<dbReference type="GO" id="GO:0031023">
    <property type="term" value="P:microtubule organizing center organization"/>
    <property type="evidence" value="ECO:0007669"/>
    <property type="project" value="UniProtKB-ARBA"/>
</dbReference>
<evidence type="ECO:0000256" key="5">
    <source>
        <dbReference type="ARBA" id="ARBA00009549"/>
    </source>
</evidence>
<feature type="region of interest" description="Disordered" evidence="21">
    <location>
        <begin position="1170"/>
        <end position="1213"/>
    </location>
</feature>
<evidence type="ECO:0000256" key="2">
    <source>
        <dbReference type="ARBA" id="ARBA00004300"/>
    </source>
</evidence>
<dbReference type="GO" id="GO:0045180">
    <property type="term" value="C:basal cortex"/>
    <property type="evidence" value="ECO:0007669"/>
    <property type="project" value="TreeGrafter"/>
</dbReference>
<dbReference type="GO" id="GO:0000776">
    <property type="term" value="C:kinetochore"/>
    <property type="evidence" value="ECO:0007669"/>
    <property type="project" value="UniProtKB-KW"/>
</dbReference>
<evidence type="ECO:0000256" key="13">
    <source>
        <dbReference type="ARBA" id="ARBA00023034"/>
    </source>
</evidence>
<dbReference type="GO" id="GO:0030981">
    <property type="term" value="C:cortical microtubule cytoskeleton"/>
    <property type="evidence" value="ECO:0007669"/>
    <property type="project" value="UniProtKB-ARBA"/>
</dbReference>
<feature type="compositionally biased region" description="Polar residues" evidence="21">
    <location>
        <begin position="587"/>
        <end position="601"/>
    </location>
</feature>
<dbReference type="InterPro" id="IPR016024">
    <property type="entry name" value="ARM-type_fold"/>
</dbReference>
<comment type="similarity">
    <text evidence="5">Belongs to the CLASP family.</text>
</comment>
<dbReference type="GO" id="GO:0005813">
    <property type="term" value="C:centrosome"/>
    <property type="evidence" value="ECO:0007669"/>
    <property type="project" value="UniProtKB-SubCell"/>
</dbReference>
<dbReference type="GO" id="GO:0051010">
    <property type="term" value="F:microtubule plus-end binding"/>
    <property type="evidence" value="ECO:0007669"/>
    <property type="project" value="UniProtKB-ARBA"/>
</dbReference>
<feature type="compositionally biased region" description="Basic and acidic residues" evidence="21">
    <location>
        <begin position="1173"/>
        <end position="1190"/>
    </location>
</feature>
<evidence type="ECO:0000256" key="12">
    <source>
        <dbReference type="ARBA" id="ARBA00022838"/>
    </source>
</evidence>
<dbReference type="SMART" id="SM01349">
    <property type="entry name" value="TOG"/>
    <property type="match status" value="4"/>
</dbReference>
<dbReference type="InterPro" id="IPR024395">
    <property type="entry name" value="CLASP_N_dom"/>
</dbReference>
<dbReference type="GO" id="GO:0090307">
    <property type="term" value="P:mitotic spindle assembly"/>
    <property type="evidence" value="ECO:0007669"/>
    <property type="project" value="TreeGrafter"/>
</dbReference>
<evidence type="ECO:0000256" key="14">
    <source>
        <dbReference type="ARBA" id="ARBA00023212"/>
    </source>
</evidence>
<dbReference type="GO" id="GO:0051893">
    <property type="term" value="P:regulation of focal adhesion assembly"/>
    <property type="evidence" value="ECO:0007669"/>
    <property type="project" value="UniProtKB-ARBA"/>
</dbReference>
<feature type="compositionally biased region" description="Low complexity" evidence="21">
    <location>
        <begin position="846"/>
        <end position="860"/>
    </location>
</feature>
<dbReference type="Pfam" id="PF21040">
    <property type="entry name" value="CEP104-like_TOG"/>
    <property type="match status" value="1"/>
</dbReference>
<evidence type="ECO:0000256" key="18">
    <source>
        <dbReference type="ARBA" id="ARBA00071710"/>
    </source>
</evidence>
<feature type="domain" description="TOG" evidence="22">
    <location>
        <begin position="318"/>
        <end position="551"/>
    </location>
</feature>
<keyword evidence="6" id="KW-0158">Chromosome</keyword>
<feature type="compositionally biased region" description="Polar residues" evidence="21">
    <location>
        <begin position="1098"/>
        <end position="1110"/>
    </location>
</feature>
<dbReference type="GO" id="GO:0051497">
    <property type="term" value="P:negative regulation of stress fiber assembly"/>
    <property type="evidence" value="ECO:0007669"/>
    <property type="project" value="UniProtKB-ARBA"/>
</dbReference>
<dbReference type="GO" id="GO:0072686">
    <property type="term" value="C:mitotic spindle"/>
    <property type="evidence" value="ECO:0007669"/>
    <property type="project" value="TreeGrafter"/>
</dbReference>
<dbReference type="InterPro" id="IPR021133">
    <property type="entry name" value="HEAT_type_2"/>
</dbReference>
<dbReference type="FunFam" id="1.25.10.10:FF:000006">
    <property type="entry name" value="CLIP-associating protein 1 isoform 2"/>
    <property type="match status" value="1"/>
</dbReference>
<dbReference type="GO" id="GO:0005828">
    <property type="term" value="C:kinetochore microtubule"/>
    <property type="evidence" value="ECO:0007669"/>
    <property type="project" value="UniProtKB-ARBA"/>
</dbReference>
<dbReference type="PANTHER" id="PTHR21567">
    <property type="entry name" value="CLASP"/>
    <property type="match status" value="1"/>
</dbReference>